<gene>
    <name evidence="1" type="ORF">JCM17844_00410</name>
</gene>
<sequence length="220" mass="23971">MDQISPSLFEAAGIAPELRFPITVIEGDRPIAMMIGERHGEISTDVFALADFPEEVAAALARIIAEKQAGRPALANRKGYKFSTRAPGRDTLRGSITSVDEAVAQSSERAAFDTLKSKSGFGPPVEEIRATARNLDGLAVELLRKAGTTGVPLMTLYEAMAISGAGLFERDDYEGRQILREQIGWLRERVSNDEDGGRSPRWMAMDSDLKAIKEGLESEM</sequence>
<evidence type="ECO:0000313" key="1">
    <source>
        <dbReference type="EMBL" id="GEQ96404.1"/>
    </source>
</evidence>
<organism evidence="1 2">
    <name type="scientific">Iodidimonas gelatinilytica</name>
    <dbReference type="NCBI Taxonomy" id="1236966"/>
    <lineage>
        <taxon>Bacteria</taxon>
        <taxon>Pseudomonadati</taxon>
        <taxon>Pseudomonadota</taxon>
        <taxon>Alphaproteobacteria</taxon>
        <taxon>Iodidimonadales</taxon>
        <taxon>Iodidimonadaceae</taxon>
        <taxon>Iodidimonas</taxon>
    </lineage>
</organism>
<name>A0A5A7ML62_9PROT</name>
<protein>
    <submittedName>
        <fullName evidence="1">Uncharacterized protein</fullName>
    </submittedName>
</protein>
<dbReference type="Proteomes" id="UP000322084">
    <property type="component" value="Unassembled WGS sequence"/>
</dbReference>
<reference evidence="1 2" key="1">
    <citation type="submission" date="2019-09" db="EMBL/GenBank/DDBJ databases">
        <title>NBRP : Genome information of microbial organism related human and environment.</title>
        <authorList>
            <person name="Hattori M."/>
            <person name="Oshima K."/>
            <person name="Inaba H."/>
            <person name="Suda W."/>
            <person name="Sakamoto M."/>
            <person name="Iino T."/>
            <person name="Kitahara M."/>
            <person name="Oshida Y."/>
            <person name="Iida T."/>
            <person name="Kudo T."/>
            <person name="Itoh T."/>
            <person name="Ohkuma M."/>
        </authorList>
    </citation>
    <scope>NUCLEOTIDE SEQUENCE [LARGE SCALE GENOMIC DNA]</scope>
    <source>
        <strain evidence="1 2">Hi-2</strain>
    </source>
</reference>
<dbReference type="AlphaFoldDB" id="A0A5A7ML62"/>
<comment type="caution">
    <text evidence="1">The sequence shown here is derived from an EMBL/GenBank/DDBJ whole genome shotgun (WGS) entry which is preliminary data.</text>
</comment>
<evidence type="ECO:0000313" key="2">
    <source>
        <dbReference type="Proteomes" id="UP000322084"/>
    </source>
</evidence>
<accession>A0A5A7ML62</accession>
<proteinExistence type="predicted"/>
<dbReference type="EMBL" id="BKCL01000001">
    <property type="protein sequence ID" value="GEQ96404.1"/>
    <property type="molecule type" value="Genomic_DNA"/>
</dbReference>